<keyword evidence="6" id="KW-0653">Protein transport</keyword>
<keyword evidence="2" id="KW-0813">Transport</keyword>
<dbReference type="PANTHER" id="PTHR15184:SF9">
    <property type="entry name" value="SPI-1 TYPE 3 SECRETION SYSTEM ATPASE"/>
    <property type="match status" value="1"/>
</dbReference>
<evidence type="ECO:0000256" key="6">
    <source>
        <dbReference type="ARBA" id="ARBA00022927"/>
    </source>
</evidence>
<comment type="catalytic activity">
    <reaction evidence="8">
        <text>ATP + H2O + cellular proteinSide 1 = ADP + phosphate + cellular proteinSide 2.</text>
        <dbReference type="EC" id="7.4.2.8"/>
    </reaction>
</comment>
<dbReference type="GO" id="GO:0030254">
    <property type="term" value="P:protein secretion by the type III secretion system"/>
    <property type="evidence" value="ECO:0007669"/>
    <property type="project" value="InterPro"/>
</dbReference>
<keyword evidence="4" id="KW-0547">Nucleotide-binding</keyword>
<dbReference type="InterPro" id="IPR005714">
    <property type="entry name" value="ATPase_T3SS_FliI/YscN"/>
</dbReference>
<dbReference type="GO" id="GO:0005524">
    <property type="term" value="F:ATP binding"/>
    <property type="evidence" value="ECO:0007669"/>
    <property type="project" value="UniProtKB-KW"/>
</dbReference>
<evidence type="ECO:0000256" key="5">
    <source>
        <dbReference type="ARBA" id="ARBA00022840"/>
    </source>
</evidence>
<dbReference type="Pfam" id="PF00006">
    <property type="entry name" value="ATP-synt_ab"/>
    <property type="match status" value="1"/>
</dbReference>
<keyword evidence="11" id="KW-1185">Reference proteome</keyword>
<reference evidence="11" key="1">
    <citation type="submission" date="2017-04" db="EMBL/GenBank/DDBJ databases">
        <authorList>
            <person name="Varghese N."/>
            <person name="Submissions S."/>
        </authorList>
    </citation>
    <scope>NUCLEOTIDE SEQUENCE [LARGE SCALE GENOMIC DNA]</scope>
    <source>
        <strain evidence="11">RKEM611</strain>
    </source>
</reference>
<proteinExistence type="predicted"/>
<dbReference type="EMBL" id="FWZT01000025">
    <property type="protein sequence ID" value="SMF69508.1"/>
    <property type="molecule type" value="Genomic_DNA"/>
</dbReference>
<dbReference type="CDD" id="cd18117">
    <property type="entry name" value="ATP-synt_flagellum-secretory_path_III_N"/>
    <property type="match status" value="1"/>
</dbReference>
<evidence type="ECO:0000313" key="11">
    <source>
        <dbReference type="Proteomes" id="UP000192907"/>
    </source>
</evidence>
<dbReference type="GO" id="GO:0005737">
    <property type="term" value="C:cytoplasm"/>
    <property type="evidence" value="ECO:0007669"/>
    <property type="project" value="UniProtKB-SubCell"/>
</dbReference>
<keyword evidence="7" id="KW-1278">Translocase</keyword>
<dbReference type="CDD" id="cd01136">
    <property type="entry name" value="ATPase_flagellum-secretory_path_III"/>
    <property type="match status" value="1"/>
</dbReference>
<accession>A0A1Y6CR19</accession>
<dbReference type="GO" id="GO:0030257">
    <property type="term" value="C:type III protein secretion system complex"/>
    <property type="evidence" value="ECO:0007669"/>
    <property type="project" value="InterPro"/>
</dbReference>
<dbReference type="GO" id="GO:0016887">
    <property type="term" value="F:ATP hydrolysis activity"/>
    <property type="evidence" value="ECO:0007669"/>
    <property type="project" value="InterPro"/>
</dbReference>
<evidence type="ECO:0000256" key="1">
    <source>
        <dbReference type="ARBA" id="ARBA00004496"/>
    </source>
</evidence>
<protein>
    <submittedName>
        <fullName evidence="10">Type III secretion system ATPase, FliI/YscN</fullName>
    </submittedName>
</protein>
<dbReference type="InterPro" id="IPR003593">
    <property type="entry name" value="AAA+_ATPase"/>
</dbReference>
<dbReference type="Pfam" id="PF18269">
    <property type="entry name" value="T3SS_ATPase_C"/>
    <property type="match status" value="1"/>
</dbReference>
<dbReference type="RefSeq" id="WP_132323995.1">
    <property type="nucleotide sequence ID" value="NZ_FWZT01000025.1"/>
</dbReference>
<feature type="domain" description="AAA+ ATPase" evidence="9">
    <location>
        <begin position="166"/>
        <end position="349"/>
    </location>
</feature>
<dbReference type="PANTHER" id="PTHR15184">
    <property type="entry name" value="ATP SYNTHASE"/>
    <property type="match status" value="1"/>
</dbReference>
<dbReference type="NCBIfam" id="TIGR01026">
    <property type="entry name" value="fliI_yscN"/>
    <property type="match status" value="1"/>
</dbReference>
<dbReference type="OrthoDB" id="5288038at2"/>
<evidence type="ECO:0000256" key="8">
    <source>
        <dbReference type="ARBA" id="ARBA00034006"/>
    </source>
</evidence>
<name>A0A1Y6CR19_9BACT</name>
<dbReference type="SUPFAM" id="SSF52540">
    <property type="entry name" value="P-loop containing nucleoside triphosphate hydrolases"/>
    <property type="match status" value="1"/>
</dbReference>
<dbReference type="InterPro" id="IPR040627">
    <property type="entry name" value="T3SS_ATPase_C"/>
</dbReference>
<dbReference type="InterPro" id="IPR027417">
    <property type="entry name" value="P-loop_NTPase"/>
</dbReference>
<dbReference type="AlphaFoldDB" id="A0A1Y6CR19"/>
<gene>
    <name evidence="10" type="ORF">SAMN06296036_12518</name>
</gene>
<dbReference type="InterPro" id="IPR004100">
    <property type="entry name" value="ATPase_F1/V1/A1_a/bsu_N"/>
</dbReference>
<dbReference type="PROSITE" id="PS00152">
    <property type="entry name" value="ATPASE_ALPHA_BETA"/>
    <property type="match status" value="1"/>
</dbReference>
<dbReference type="Gene3D" id="3.40.50.12240">
    <property type="match status" value="1"/>
</dbReference>
<dbReference type="FunFam" id="3.40.50.12240:FF:000002">
    <property type="entry name" value="Flagellum-specific ATP synthase FliI"/>
    <property type="match status" value="1"/>
</dbReference>
<dbReference type="STRING" id="1513793.SAMN06296036_12518"/>
<evidence type="ECO:0000256" key="3">
    <source>
        <dbReference type="ARBA" id="ARBA00022490"/>
    </source>
</evidence>
<dbReference type="InterPro" id="IPR000194">
    <property type="entry name" value="ATPase_F1/V1/A1_a/bsu_nucl-bd"/>
</dbReference>
<evidence type="ECO:0000259" key="9">
    <source>
        <dbReference type="SMART" id="SM00382"/>
    </source>
</evidence>
<evidence type="ECO:0000256" key="4">
    <source>
        <dbReference type="ARBA" id="ARBA00022741"/>
    </source>
</evidence>
<evidence type="ECO:0000313" key="10">
    <source>
        <dbReference type="EMBL" id="SMF69508.1"/>
    </source>
</evidence>
<keyword evidence="3" id="KW-0963">Cytoplasm</keyword>
<dbReference type="SMART" id="SM00382">
    <property type="entry name" value="AAA"/>
    <property type="match status" value="1"/>
</dbReference>
<dbReference type="GO" id="GO:0008564">
    <property type="term" value="F:protein-exporting ATPase activity"/>
    <property type="evidence" value="ECO:0007669"/>
    <property type="project" value="UniProtKB-EC"/>
</dbReference>
<dbReference type="InterPro" id="IPR020003">
    <property type="entry name" value="ATPase_a/bsu_AS"/>
</dbReference>
<evidence type="ECO:0000256" key="2">
    <source>
        <dbReference type="ARBA" id="ARBA00022448"/>
    </source>
</evidence>
<keyword evidence="5" id="KW-0067">ATP-binding</keyword>
<sequence length="463" mass="50539">MSQPIHTKSFNSRELKSAFRKINWSYQGQVCEIVGTIVEAILPNSQLGTIVEISSQNGRSILAEVVGFRKDRVLLLPYTHLTGIAPGARIQPLKSFTHVPVGQHLLGQVLDAFMNPLTPEEEHPQNRQISYYDIDKECPNPLERKRIEEPLGLGVRAIDGLLTFGQGQRIGIMAGSGVGKSVLMGMIAKDSDADVNVIALIGERGREVREFIERDLGPEGLKNSVVIAVTSDQSPLMRIRGAKVATSIAEYFSDQGKNVMLMIDSLTRVAMAQREIGNSIGEPPTTKGYTPSVFSLLPKLLERAGPQPAGAGSISGLYTVLVDGDDFNDPIADAVRSILDGHINLSRDLASKGHFPAIDIPTSASRVMTDVVSDHHLKLARKAKELIATYNENFDLVQIGAYQEGSNPKLDEALTLMPFINQYLKQSTQDHSDLPKAIDALARALSGQPIHQLEPIADYQEHS</sequence>
<dbReference type="Proteomes" id="UP000192907">
    <property type="component" value="Unassembled WGS sequence"/>
</dbReference>
<organism evidence="10 11">
    <name type="scientific">Pseudobacteriovorax antillogorgiicola</name>
    <dbReference type="NCBI Taxonomy" id="1513793"/>
    <lineage>
        <taxon>Bacteria</taxon>
        <taxon>Pseudomonadati</taxon>
        <taxon>Bdellovibrionota</taxon>
        <taxon>Oligoflexia</taxon>
        <taxon>Oligoflexales</taxon>
        <taxon>Pseudobacteriovoracaceae</taxon>
        <taxon>Pseudobacteriovorax</taxon>
    </lineage>
</organism>
<dbReference type="InterPro" id="IPR050053">
    <property type="entry name" value="ATPase_alpha/beta_chains"/>
</dbReference>
<comment type="subcellular location">
    <subcellularLocation>
        <location evidence="1">Cytoplasm</location>
    </subcellularLocation>
</comment>
<dbReference type="Pfam" id="PF02874">
    <property type="entry name" value="ATP-synt_ab_N"/>
    <property type="match status" value="1"/>
</dbReference>
<evidence type="ECO:0000256" key="7">
    <source>
        <dbReference type="ARBA" id="ARBA00022967"/>
    </source>
</evidence>
<dbReference type="GO" id="GO:0046933">
    <property type="term" value="F:proton-transporting ATP synthase activity, rotational mechanism"/>
    <property type="evidence" value="ECO:0007669"/>
    <property type="project" value="TreeGrafter"/>
</dbReference>